<dbReference type="EC" id="3.5.1.-" evidence="5"/>
<evidence type="ECO:0000313" key="6">
    <source>
        <dbReference type="Proteomes" id="UP000077037"/>
    </source>
</evidence>
<dbReference type="GO" id="GO:0043708">
    <property type="term" value="P:cell adhesion involved in biofilm formation"/>
    <property type="evidence" value="ECO:0007669"/>
    <property type="project" value="InterPro"/>
</dbReference>
<dbReference type="GO" id="GO:0005975">
    <property type="term" value="P:carbohydrate metabolic process"/>
    <property type="evidence" value="ECO:0007669"/>
    <property type="project" value="InterPro"/>
</dbReference>
<feature type="signal peptide" evidence="3">
    <location>
        <begin position="1"/>
        <end position="24"/>
    </location>
</feature>
<evidence type="ECO:0000313" key="5">
    <source>
        <dbReference type="EMBL" id="SAH92212.1"/>
    </source>
</evidence>
<dbReference type="InterPro" id="IPR032772">
    <property type="entry name" value="PGA_deacetylase_PgaB_C"/>
</dbReference>
<dbReference type="PANTHER" id="PTHR34216:SF7">
    <property type="entry name" value="POLY-BETA-1,6-N-ACETYL-D-GLUCOSAMINE N-DEACETYLASE"/>
    <property type="match status" value="1"/>
</dbReference>
<proteinExistence type="predicted"/>
<dbReference type="GO" id="GO:0016810">
    <property type="term" value="F:hydrolase activity, acting on carbon-nitrogen (but not peptide) bonds"/>
    <property type="evidence" value="ECO:0007669"/>
    <property type="project" value="InterPro"/>
</dbReference>
<dbReference type="AlphaFoldDB" id="A0A157L679"/>
<keyword evidence="5" id="KW-0378">Hydrolase</keyword>
<feature type="region of interest" description="Disordered" evidence="2">
    <location>
        <begin position="676"/>
        <end position="698"/>
    </location>
</feature>
<protein>
    <submittedName>
        <fullName evidence="5">Hemin storage protein</fullName>
        <ecNumber evidence="5">3.5.1.-</ecNumber>
    </submittedName>
</protein>
<dbReference type="EMBL" id="FKBS01000007">
    <property type="protein sequence ID" value="SAH92212.1"/>
    <property type="molecule type" value="Genomic_DNA"/>
</dbReference>
<dbReference type="NCBIfam" id="TIGR03938">
    <property type="entry name" value="deacetyl_PgaB"/>
    <property type="match status" value="1"/>
</dbReference>
<name>A0A157L679_9BORD</name>
<dbReference type="InterPro" id="IPR011330">
    <property type="entry name" value="Glyco_hydro/deAcase_b/a-brl"/>
</dbReference>
<reference evidence="5 6" key="1">
    <citation type="submission" date="2016-03" db="EMBL/GenBank/DDBJ databases">
        <authorList>
            <consortium name="Pathogen Informatics"/>
        </authorList>
    </citation>
    <scope>NUCLEOTIDE SEQUENCE [LARGE SCALE GENOMIC DNA]</scope>
    <source>
        <strain evidence="5 6">NCTC13364</strain>
    </source>
</reference>
<dbReference type="InterPro" id="IPR002509">
    <property type="entry name" value="NODB_dom"/>
</dbReference>
<evidence type="ECO:0000256" key="2">
    <source>
        <dbReference type="SAM" id="MobiDB-lite"/>
    </source>
</evidence>
<gene>
    <name evidence="5" type="primary">hmsF</name>
    <name evidence="5" type="ORF">SAMEA1982600_00587</name>
</gene>
<evidence type="ECO:0000259" key="4">
    <source>
        <dbReference type="PROSITE" id="PS51677"/>
    </source>
</evidence>
<accession>A0A157L679</accession>
<dbReference type="PANTHER" id="PTHR34216">
    <property type="match status" value="1"/>
</dbReference>
<evidence type="ECO:0000256" key="3">
    <source>
        <dbReference type="SAM" id="SignalP"/>
    </source>
</evidence>
<dbReference type="RefSeq" id="WP_066407669.1">
    <property type="nucleotide sequence ID" value="NZ_FKBS01000007.1"/>
</dbReference>
<sequence length="698" mass="78050">MKVLRLLGLLLCVSMLSVSGPALSQSLFPADHDDGKTFRVLTFHDVRKNVRASFEKSPDATAVDETTLLDAFTWLGSAGYRPVSLSQIIAARNGGAPLPPKAVLLTFDDGYESAYTIVFPLLKRFGYPAVMGLVSGWLDAPGGEGEYGGREALKLPDARFLTWAQAAEMARSGLVELAGHTDAMHRGIPANPQGNLLPAATAHRYDRATGRYESDAAYRARIVADLRRNKAGIERHTGARVRALVWPYGSYNEVAIAAAREAGMPITLTLDDGPNTPDVPLDRIRRGLVNYEDQGPELLRDLRSQIPSIAATRDVNRIMHVDLDYVYDPDPRQQERNLSRLLDRVQKIRPSSVFLQAFADPDGDGVADALYFPSRRMPMRADLFNRVAWQLRTRTGVSVYAWMPVSSFHLPDSDPAANRLVQQMPGAPQGASHTYRRLSVFDPVARQAIRDIYDDLGRHASFAGVLYHDDAMFNDFEDASPAALAVYRGWGLPADVAAIRASPERMARWTQLKTRALIDFTQDLTGVLKRWQPVLMTARNMYAQPLLNPPSEAYFAQNYASFLQAYDYTALEAMPFMEQAKDPDAWLRDLARRVAAIPGANARTLFELQSRDWRTQTAIPDDVMDRHFAILHEEGIRNLGYYPDDFLDNQPALDIIKPHLSIQRLLGRQFFRDPVERTDSPRRSNVVIPPAEQENPRP</sequence>
<dbReference type="Pfam" id="PF01522">
    <property type="entry name" value="Polysacc_deac_1"/>
    <property type="match status" value="1"/>
</dbReference>
<organism evidence="5 6">
    <name type="scientific">Bordetella ansorpii</name>
    <dbReference type="NCBI Taxonomy" id="288768"/>
    <lineage>
        <taxon>Bacteria</taxon>
        <taxon>Pseudomonadati</taxon>
        <taxon>Pseudomonadota</taxon>
        <taxon>Betaproteobacteria</taxon>
        <taxon>Burkholderiales</taxon>
        <taxon>Alcaligenaceae</taxon>
        <taxon>Bordetella</taxon>
    </lineage>
</organism>
<dbReference type="Pfam" id="PF14883">
    <property type="entry name" value="GHL13"/>
    <property type="match status" value="1"/>
</dbReference>
<dbReference type="PROSITE" id="PS51677">
    <property type="entry name" value="NODB"/>
    <property type="match status" value="1"/>
</dbReference>
<dbReference type="SUPFAM" id="SSF88713">
    <property type="entry name" value="Glycoside hydrolase/deacetylase"/>
    <property type="match status" value="1"/>
</dbReference>
<feature type="domain" description="NodB homology" evidence="4">
    <location>
        <begin position="101"/>
        <end position="351"/>
    </location>
</feature>
<dbReference type="InterPro" id="IPR051398">
    <property type="entry name" value="Polysacch_Deacetylase"/>
</dbReference>
<keyword evidence="1 3" id="KW-0732">Signal</keyword>
<dbReference type="InterPro" id="IPR023854">
    <property type="entry name" value="PGA_deacetylase_PgaB"/>
</dbReference>
<evidence type="ECO:0000256" key="1">
    <source>
        <dbReference type="ARBA" id="ARBA00022729"/>
    </source>
</evidence>
<dbReference type="Gene3D" id="3.20.20.80">
    <property type="entry name" value="Glycosidases"/>
    <property type="match status" value="1"/>
</dbReference>
<dbReference type="OrthoDB" id="9814639at2"/>
<dbReference type="Gene3D" id="3.20.20.370">
    <property type="entry name" value="Glycoside hydrolase/deacetylase"/>
    <property type="match status" value="1"/>
</dbReference>
<feature type="chain" id="PRO_5007613992" evidence="3">
    <location>
        <begin position="25"/>
        <end position="698"/>
    </location>
</feature>
<dbReference type="Proteomes" id="UP000077037">
    <property type="component" value="Unassembled WGS sequence"/>
</dbReference>